<proteinExistence type="predicted"/>
<evidence type="ECO:0000256" key="7">
    <source>
        <dbReference type="ARBA" id="ARBA00041190"/>
    </source>
</evidence>
<dbReference type="GO" id="GO:0003723">
    <property type="term" value="F:RNA binding"/>
    <property type="evidence" value="ECO:0007669"/>
    <property type="project" value="TreeGrafter"/>
</dbReference>
<reference evidence="13 14" key="2">
    <citation type="submission" date="2018-11" db="EMBL/GenBank/DDBJ databases">
        <authorList>
            <consortium name="Pathogen Informatics"/>
        </authorList>
    </citation>
    <scope>NUCLEOTIDE SEQUENCE [LARGE SCALE GENOMIC DNA]</scope>
</reference>
<dbReference type="WBParaSite" id="HNAJ_0000146401-mRNA-1">
    <property type="protein sequence ID" value="HNAJ_0000146401-mRNA-1"/>
    <property type="gene ID" value="HNAJ_0000146401"/>
</dbReference>
<dbReference type="GO" id="GO:0008270">
    <property type="term" value="F:zinc ion binding"/>
    <property type="evidence" value="ECO:0007669"/>
    <property type="project" value="UniProtKB-KW"/>
</dbReference>
<dbReference type="OrthoDB" id="6250802at2759"/>
<keyword evidence="6" id="KW-0539">Nucleus</keyword>
<feature type="region of interest" description="Disordered" evidence="10">
    <location>
        <begin position="141"/>
        <end position="170"/>
    </location>
</feature>
<comment type="subcellular location">
    <subcellularLocation>
        <location evidence="1">Nucleus</location>
    </subcellularLocation>
</comment>
<dbReference type="GO" id="GO:0071039">
    <property type="term" value="P:nuclear polyadenylation-dependent CUT catabolic process"/>
    <property type="evidence" value="ECO:0007669"/>
    <property type="project" value="TreeGrafter"/>
</dbReference>
<dbReference type="GO" id="GO:0071031">
    <property type="term" value="P:nuclear mRNA surveillance of mRNA 3'-end processing"/>
    <property type="evidence" value="ECO:0007669"/>
    <property type="project" value="TreeGrafter"/>
</dbReference>
<organism evidence="15">
    <name type="scientific">Rodentolepis nana</name>
    <name type="common">Dwarf tapeworm</name>
    <name type="synonym">Hymenolepis nana</name>
    <dbReference type="NCBI Taxonomy" id="102285"/>
    <lineage>
        <taxon>Eukaryota</taxon>
        <taxon>Metazoa</taxon>
        <taxon>Spiralia</taxon>
        <taxon>Lophotrochozoa</taxon>
        <taxon>Platyhelminthes</taxon>
        <taxon>Cestoda</taxon>
        <taxon>Eucestoda</taxon>
        <taxon>Cyclophyllidea</taxon>
        <taxon>Hymenolepididae</taxon>
        <taxon>Rodentolepis</taxon>
    </lineage>
</organism>
<keyword evidence="5" id="KW-0862">Zinc</keyword>
<feature type="region of interest" description="Disordered" evidence="10">
    <location>
        <begin position="368"/>
        <end position="452"/>
    </location>
</feature>
<evidence type="ECO:0000256" key="3">
    <source>
        <dbReference type="ARBA" id="ARBA00022737"/>
    </source>
</evidence>
<keyword evidence="3" id="KW-0677">Repeat</keyword>
<evidence type="ECO:0000256" key="4">
    <source>
        <dbReference type="ARBA" id="ARBA00022771"/>
    </source>
</evidence>
<dbReference type="InterPro" id="IPR001878">
    <property type="entry name" value="Znf_CCHC"/>
</dbReference>
<evidence type="ECO:0000256" key="9">
    <source>
        <dbReference type="PROSITE-ProRule" id="PRU00047"/>
    </source>
</evidence>
<sequence length="723" mass="82116">MADEIDYYSDQIDEETEARFYEMSYYGTSSLGNSTVDMEKVDNCSHQRINASAKADDKWDPTPSEALDLLSNLQIEGSSESSSDSNLSQSVVSTSSCLSYLADILKDKDRYQTDLEALYLLITGNYPHCVLERAEKREQEYKNNCSSSRPNSYYSAATDDDDDSHKDTYGENAKTDMILGISNTLSQNNSQSVAMPSRLDNLPSDPKFWSIEHDDIYPPDEYTGIINRKCCICGLKGHSGWDCKRRGTFCIICTRQGHHGSRCSYRVCPVCLNSGHDNKCPDKEKVNSIVCSRCKQRGHVEDRCPEIWRQYRFTTKPGPPVKFEQPEPHVISCFNCGRIGHLGHECDRPSVYGQFLLNQGVTQFDEEDVYAEASSEEESSEEESSEEEDEEEEEKEELKYEVVEKQSSSDSSVDRAFDEPLYVSFSSGPLNSPPKGDQLLLDTSKDDSQNRHVHLPYKFNLEQSNVDEYDRRRYPRYNSNYTPNRNRRRDSRDHSPPSFSRRDFRNSGWKKGRGKWRVDDKPHQNGRSNLFISNGFTPKNNKRDDAYAVDNVGFRGKSPRNPSFNGSRGNHNRQMKRSTGFLDIVPLINLSLKFSVDLDVKFTTLPQCAMANLLSLYIENVLTILGTIKEIEENLLEILGHNLLVFIALLDAGINKIVGKLLTHRESKEKPNFENFSGGMETSKPFQFGGGGMLRLLCLPLLSALSTFFSFLVTSFRKGTCFL</sequence>
<keyword evidence="2" id="KW-0479">Metal-binding</keyword>
<dbReference type="GO" id="GO:0071036">
    <property type="term" value="P:nuclear polyadenylation-dependent snoRNA catabolic process"/>
    <property type="evidence" value="ECO:0007669"/>
    <property type="project" value="TreeGrafter"/>
</dbReference>
<feature type="compositionally biased region" description="Basic and acidic residues" evidence="10">
    <location>
        <begin position="490"/>
        <end position="505"/>
    </location>
</feature>
<evidence type="ECO:0000256" key="6">
    <source>
        <dbReference type="ARBA" id="ARBA00023242"/>
    </source>
</evidence>
<reference evidence="15" key="1">
    <citation type="submission" date="2017-02" db="UniProtKB">
        <authorList>
            <consortium name="WormBaseParasite"/>
        </authorList>
    </citation>
    <scope>IDENTIFICATION</scope>
</reference>
<keyword evidence="11" id="KW-0812">Transmembrane</keyword>
<evidence type="ECO:0000259" key="12">
    <source>
        <dbReference type="PROSITE" id="PS50158"/>
    </source>
</evidence>
<evidence type="ECO:0000313" key="13">
    <source>
        <dbReference type="EMBL" id="VDN97322.1"/>
    </source>
</evidence>
<dbReference type="Proteomes" id="UP000278807">
    <property type="component" value="Unassembled WGS sequence"/>
</dbReference>
<evidence type="ECO:0000313" key="15">
    <source>
        <dbReference type="WBParaSite" id="HNAJ_0000146401-mRNA-1"/>
    </source>
</evidence>
<keyword evidence="11" id="KW-1133">Transmembrane helix</keyword>
<accession>A0A0R3T392</accession>
<evidence type="ECO:0000256" key="8">
    <source>
        <dbReference type="ARBA" id="ARBA00043023"/>
    </source>
</evidence>
<dbReference type="InterPro" id="IPR051644">
    <property type="entry name" value="TRAMP_AT-DNA-binding"/>
</dbReference>
<evidence type="ECO:0000256" key="10">
    <source>
        <dbReference type="SAM" id="MobiDB-lite"/>
    </source>
</evidence>
<feature type="domain" description="CCHC-type" evidence="12">
    <location>
        <begin position="291"/>
        <end position="306"/>
    </location>
</feature>
<dbReference type="GO" id="GO:0071035">
    <property type="term" value="P:nuclear polyadenylation-dependent rRNA catabolic process"/>
    <property type="evidence" value="ECO:0007669"/>
    <property type="project" value="TreeGrafter"/>
</dbReference>
<evidence type="ECO:0000256" key="1">
    <source>
        <dbReference type="ARBA" id="ARBA00004123"/>
    </source>
</evidence>
<dbReference type="PROSITE" id="PS50158">
    <property type="entry name" value="ZF_CCHC"/>
    <property type="match status" value="2"/>
</dbReference>
<feature type="domain" description="CCHC-type" evidence="12">
    <location>
        <begin position="333"/>
        <end position="346"/>
    </location>
</feature>
<dbReference type="AlphaFoldDB" id="A0A0R3T392"/>
<feature type="transmembrane region" description="Helical" evidence="11">
    <location>
        <begin position="693"/>
        <end position="713"/>
    </location>
</feature>
<feature type="compositionally biased region" description="Acidic residues" evidence="10">
    <location>
        <begin position="368"/>
        <end position="395"/>
    </location>
</feature>
<dbReference type="PANTHER" id="PTHR46543:SF1">
    <property type="entry name" value="ZINC FINGER CCHC DOMAIN-CONTAINING PROTEIN 7"/>
    <property type="match status" value="1"/>
</dbReference>
<dbReference type="STRING" id="102285.A0A0R3T392"/>
<dbReference type="GO" id="GO:0031499">
    <property type="term" value="C:TRAMP complex"/>
    <property type="evidence" value="ECO:0007669"/>
    <property type="project" value="TreeGrafter"/>
</dbReference>
<protein>
    <recommendedName>
        <fullName evidence="7">Zinc finger CCHC domain-containing protein 7</fullName>
    </recommendedName>
    <alternativeName>
        <fullName evidence="8">TRAMP-like complex RNA-binding factor ZCCHC7</fullName>
    </alternativeName>
</protein>
<dbReference type="PANTHER" id="PTHR46543">
    <property type="entry name" value="ZINC FINGER CCHC DOMAIN-CONTAINING PROTEIN 7"/>
    <property type="match status" value="1"/>
</dbReference>
<dbReference type="Gene3D" id="4.10.60.10">
    <property type="entry name" value="Zinc finger, CCHC-type"/>
    <property type="match status" value="1"/>
</dbReference>
<feature type="compositionally biased region" description="Polar residues" evidence="10">
    <location>
        <begin position="525"/>
        <end position="535"/>
    </location>
</feature>
<keyword evidence="11" id="KW-0472">Membrane</keyword>
<gene>
    <name evidence="13" type="ORF">HNAJ_LOCUS1463</name>
</gene>
<evidence type="ECO:0000256" key="11">
    <source>
        <dbReference type="SAM" id="Phobius"/>
    </source>
</evidence>
<feature type="compositionally biased region" description="Polar residues" evidence="10">
    <location>
        <begin position="142"/>
        <end position="155"/>
    </location>
</feature>
<dbReference type="SMART" id="SM00343">
    <property type="entry name" value="ZnF_C2HC"/>
    <property type="match status" value="3"/>
</dbReference>
<evidence type="ECO:0000313" key="14">
    <source>
        <dbReference type="Proteomes" id="UP000278807"/>
    </source>
</evidence>
<dbReference type="GO" id="GO:0071038">
    <property type="term" value="P:TRAMP-dependent tRNA surveillance pathway"/>
    <property type="evidence" value="ECO:0007669"/>
    <property type="project" value="TreeGrafter"/>
</dbReference>
<evidence type="ECO:0000256" key="2">
    <source>
        <dbReference type="ARBA" id="ARBA00022723"/>
    </source>
</evidence>
<evidence type="ECO:0000256" key="5">
    <source>
        <dbReference type="ARBA" id="ARBA00022833"/>
    </source>
</evidence>
<keyword evidence="14" id="KW-1185">Reference proteome</keyword>
<keyword evidence="4 9" id="KW-0863">Zinc-finger</keyword>
<feature type="region of interest" description="Disordered" evidence="10">
    <location>
        <begin position="470"/>
        <end position="535"/>
    </location>
</feature>
<name>A0A0R3T392_RODNA</name>
<dbReference type="EMBL" id="UZAE01000572">
    <property type="protein sequence ID" value="VDN97322.1"/>
    <property type="molecule type" value="Genomic_DNA"/>
</dbReference>
<dbReference type="GO" id="GO:0071037">
    <property type="term" value="P:nuclear polyadenylation-dependent snRNA catabolic process"/>
    <property type="evidence" value="ECO:0007669"/>
    <property type="project" value="TreeGrafter"/>
</dbReference>